<dbReference type="FunFam" id="3.40.309.10:FF:000005">
    <property type="entry name" value="1-pyrroline-5-carboxylate dehydrogenase 1"/>
    <property type="match status" value="1"/>
</dbReference>
<reference evidence="10 11" key="1">
    <citation type="submission" date="2017-02" db="EMBL/GenBank/DDBJ databases">
        <authorList>
            <person name="Peterson S.W."/>
        </authorList>
    </citation>
    <scope>NUCLEOTIDE SEQUENCE [LARGE SCALE GENOMIC DNA]</scope>
    <source>
        <strain evidence="10 11">M1</strain>
    </source>
</reference>
<evidence type="ECO:0000256" key="3">
    <source>
        <dbReference type="ARBA" id="ARBA00012884"/>
    </source>
</evidence>
<dbReference type="RefSeq" id="WP_079488979.1">
    <property type="nucleotide sequence ID" value="NZ_FUZT01000001.1"/>
</dbReference>
<dbReference type="GO" id="GO:0010133">
    <property type="term" value="P:L-proline catabolic process to L-glutamate"/>
    <property type="evidence" value="ECO:0007669"/>
    <property type="project" value="UniProtKB-UniPathway"/>
</dbReference>
<dbReference type="PANTHER" id="PTHR42862">
    <property type="entry name" value="DELTA-1-PYRROLINE-5-CARBOXYLATE DEHYDROGENASE 1, ISOFORM A-RELATED"/>
    <property type="match status" value="1"/>
</dbReference>
<comment type="catalytic activity">
    <reaction evidence="8">
        <text>L-glutamate 5-semialdehyde + NAD(+) + H2O = L-glutamate + NADH + 2 H(+)</text>
        <dbReference type="Rhea" id="RHEA:30235"/>
        <dbReference type="ChEBI" id="CHEBI:15377"/>
        <dbReference type="ChEBI" id="CHEBI:15378"/>
        <dbReference type="ChEBI" id="CHEBI:29985"/>
        <dbReference type="ChEBI" id="CHEBI:57540"/>
        <dbReference type="ChEBI" id="CHEBI:57945"/>
        <dbReference type="ChEBI" id="CHEBI:58066"/>
        <dbReference type="EC" id="1.2.1.88"/>
    </reaction>
</comment>
<evidence type="ECO:0000256" key="4">
    <source>
        <dbReference type="ARBA" id="ARBA00023002"/>
    </source>
</evidence>
<feature type="domain" description="Aldehyde dehydrogenase" evidence="9">
    <location>
        <begin position="59"/>
        <end position="512"/>
    </location>
</feature>
<dbReference type="PANTHER" id="PTHR42862:SF1">
    <property type="entry name" value="DELTA-1-PYRROLINE-5-CARBOXYLATE DEHYDROGENASE 2, ISOFORM A-RELATED"/>
    <property type="match status" value="1"/>
</dbReference>
<dbReference type="UniPathway" id="UPA00261">
    <property type="reaction ID" value="UER00374"/>
</dbReference>
<dbReference type="Proteomes" id="UP000190285">
    <property type="component" value="Unassembled WGS sequence"/>
</dbReference>
<evidence type="ECO:0000256" key="6">
    <source>
        <dbReference type="ARBA" id="ARBA00023062"/>
    </source>
</evidence>
<dbReference type="InterPro" id="IPR015590">
    <property type="entry name" value="Aldehyde_DH_dom"/>
</dbReference>
<evidence type="ECO:0000256" key="1">
    <source>
        <dbReference type="ARBA" id="ARBA00004786"/>
    </source>
</evidence>
<name>A0A1T5IIM1_9FIRM</name>
<comment type="similarity">
    <text evidence="2">Belongs to the aldehyde dehydrogenase family.</text>
</comment>
<evidence type="ECO:0000256" key="8">
    <source>
        <dbReference type="ARBA" id="ARBA00048142"/>
    </source>
</evidence>
<protein>
    <recommendedName>
        <fullName evidence="7">L-glutamate gamma-semialdehyde dehydrogenase</fullName>
        <ecNumber evidence="3">1.2.1.88</ecNumber>
    </recommendedName>
    <alternativeName>
        <fullName evidence="7">L-glutamate gamma-semialdehyde dehydrogenase</fullName>
    </alternativeName>
</protein>
<dbReference type="Gene3D" id="3.40.605.10">
    <property type="entry name" value="Aldehyde Dehydrogenase, Chain A, domain 1"/>
    <property type="match status" value="1"/>
</dbReference>
<evidence type="ECO:0000256" key="2">
    <source>
        <dbReference type="ARBA" id="ARBA00009986"/>
    </source>
</evidence>
<dbReference type="GO" id="GO:0003842">
    <property type="term" value="F:L-glutamate gamma-semialdehyde dehydrogenase activity"/>
    <property type="evidence" value="ECO:0007669"/>
    <property type="project" value="UniProtKB-EC"/>
</dbReference>
<evidence type="ECO:0000256" key="5">
    <source>
        <dbReference type="ARBA" id="ARBA00023027"/>
    </source>
</evidence>
<dbReference type="Pfam" id="PF00171">
    <property type="entry name" value="Aldedh"/>
    <property type="match status" value="1"/>
</dbReference>
<dbReference type="InterPro" id="IPR005931">
    <property type="entry name" value="P5CDH/ALDH4A1"/>
</dbReference>
<dbReference type="PROSITE" id="PS00070">
    <property type="entry name" value="ALDEHYDE_DEHYDR_CYS"/>
    <property type="match status" value="1"/>
</dbReference>
<dbReference type="GO" id="GO:0009898">
    <property type="term" value="C:cytoplasmic side of plasma membrane"/>
    <property type="evidence" value="ECO:0007669"/>
    <property type="project" value="TreeGrafter"/>
</dbReference>
<proteinExistence type="inferred from homology"/>
<dbReference type="InterPro" id="IPR016163">
    <property type="entry name" value="Ald_DH_C"/>
</dbReference>
<dbReference type="InterPro" id="IPR016160">
    <property type="entry name" value="Ald_DH_CS_CYS"/>
</dbReference>
<dbReference type="InterPro" id="IPR016162">
    <property type="entry name" value="Ald_DH_N"/>
</dbReference>
<dbReference type="InterPro" id="IPR050485">
    <property type="entry name" value="Proline_metab_enzyme"/>
</dbReference>
<keyword evidence="4" id="KW-0560">Oxidoreductase</keyword>
<dbReference type="InterPro" id="IPR016161">
    <property type="entry name" value="Ald_DH/histidinol_DH"/>
</dbReference>
<evidence type="ECO:0000256" key="7">
    <source>
        <dbReference type="ARBA" id="ARBA00032259"/>
    </source>
</evidence>
<accession>A0A1T5IIM1</accession>
<dbReference type="STRING" id="36842.SAMN02194393_00421"/>
<dbReference type="FunFam" id="3.40.605.10:FF:000006">
    <property type="entry name" value="1-pyrroline-5-carboxylate dehydrogenase"/>
    <property type="match status" value="1"/>
</dbReference>
<gene>
    <name evidence="10" type="ORF">SAMN02194393_00421</name>
</gene>
<evidence type="ECO:0000259" key="9">
    <source>
        <dbReference type="Pfam" id="PF00171"/>
    </source>
</evidence>
<evidence type="ECO:0000313" key="10">
    <source>
        <dbReference type="EMBL" id="SKC38950.1"/>
    </source>
</evidence>
<keyword evidence="11" id="KW-1185">Reference proteome</keyword>
<evidence type="ECO:0000313" key="11">
    <source>
        <dbReference type="Proteomes" id="UP000190285"/>
    </source>
</evidence>
<dbReference type="CDD" id="cd07123">
    <property type="entry name" value="ALDH_F4-17_P5CDH"/>
    <property type="match status" value="1"/>
</dbReference>
<keyword evidence="6" id="KW-0642">Proline metabolism</keyword>
<dbReference type="NCBIfam" id="TIGR01236">
    <property type="entry name" value="D1pyr5carbox1"/>
    <property type="match status" value="1"/>
</dbReference>
<dbReference type="AlphaFoldDB" id="A0A1T5IIM1"/>
<dbReference type="EC" id="1.2.1.88" evidence="3"/>
<dbReference type="SUPFAM" id="SSF53720">
    <property type="entry name" value="ALDH-like"/>
    <property type="match status" value="1"/>
</dbReference>
<keyword evidence="5" id="KW-0520">NAD</keyword>
<sequence length="543" mass="60974">MSNGYFKVKKPENEPVLSYGAYSNERAQLKAKLRELKETQIEIPLIVGGKEIYTGNTKKCLIPHNKDHVLGIYHMAGEQEIEMAIEAALQAKKEWDEMPWQHRASIFLKAAELLSGPWRYTLNAATMLGQSKTAYQAEIDSACELIDFIRFNTYFMTEIYDDQLISTNECWNRIEYRPLEGFVFSVTPFNFTAIGGNLAISPALMGNVVLWKPSRTAVYSNYFVMKLLQEAGLPDGVINFVPSSGGLIGNKVFNHESLAGIHFTGSTGVFNTMWKTIGENIDKYKSYPKIVGETGGKDFIFAHSLANINKLVTALIRGAFEYQGQKCSAASRAYIPNSIWTVLKCKLISEASTIKMGDIEDFTNFMGAVIDKESFDKIKSYIDFARNSDEAEIIWGGKCDDRVGYFIEPTIIATKDPYFKTMTEEIFGPVLTIYVYEDEKFEETLKICNESTPYGLTGGIFSQDRKALILMERLLKYAAGNLYINDKPTGAVVGQQPFGGARASGTNDKAGSKLNLLRWANPRVIKETFDSEDDYRYSFMDAI</sequence>
<organism evidence="10 11">
    <name type="scientific">Maledivibacter halophilus</name>
    <dbReference type="NCBI Taxonomy" id="36842"/>
    <lineage>
        <taxon>Bacteria</taxon>
        <taxon>Bacillati</taxon>
        <taxon>Bacillota</taxon>
        <taxon>Clostridia</taxon>
        <taxon>Peptostreptococcales</taxon>
        <taxon>Caminicellaceae</taxon>
        <taxon>Maledivibacter</taxon>
    </lineage>
</organism>
<comment type="pathway">
    <text evidence="1">Amino-acid degradation; L-proline degradation into L-glutamate; L-glutamate from L-proline: step 2/2.</text>
</comment>
<dbReference type="EMBL" id="FUZT01000001">
    <property type="protein sequence ID" value="SKC38950.1"/>
    <property type="molecule type" value="Genomic_DNA"/>
</dbReference>
<dbReference type="Gene3D" id="3.40.309.10">
    <property type="entry name" value="Aldehyde Dehydrogenase, Chain A, domain 2"/>
    <property type="match status" value="1"/>
</dbReference>
<dbReference type="GO" id="GO:0004657">
    <property type="term" value="F:proline dehydrogenase activity"/>
    <property type="evidence" value="ECO:0007669"/>
    <property type="project" value="UniProtKB-ARBA"/>
</dbReference>
<dbReference type="OrthoDB" id="9762913at2"/>